<dbReference type="EMBL" id="CP046566">
    <property type="protein sequence ID" value="QGW29628.1"/>
    <property type="molecule type" value="Genomic_DNA"/>
</dbReference>
<gene>
    <name evidence="1" type="ORF">GLV81_17250</name>
</gene>
<organism evidence="1 2">
    <name type="scientific">Phnomibacter ginsenosidimutans</name>
    <dbReference type="NCBI Taxonomy" id="2676868"/>
    <lineage>
        <taxon>Bacteria</taxon>
        <taxon>Pseudomonadati</taxon>
        <taxon>Bacteroidota</taxon>
        <taxon>Chitinophagia</taxon>
        <taxon>Chitinophagales</taxon>
        <taxon>Chitinophagaceae</taxon>
        <taxon>Phnomibacter</taxon>
    </lineage>
</organism>
<reference evidence="1 2" key="1">
    <citation type="submission" date="2019-11" db="EMBL/GenBank/DDBJ databases">
        <authorList>
            <person name="Im W.T."/>
        </authorList>
    </citation>
    <scope>NUCLEOTIDE SEQUENCE [LARGE SCALE GENOMIC DNA]</scope>
    <source>
        <strain evidence="1 2">SB-02</strain>
    </source>
</reference>
<dbReference type="InterPro" id="IPR023168">
    <property type="entry name" value="GatB_Yqey_C_2"/>
</dbReference>
<dbReference type="Gene3D" id="1.10.1510.10">
    <property type="entry name" value="Uncharacterised protein YqeY/AIM41 PF09424, N-terminal domain"/>
    <property type="match status" value="1"/>
</dbReference>
<dbReference type="Gene3D" id="1.10.10.410">
    <property type="match status" value="1"/>
</dbReference>
<keyword evidence="2" id="KW-1185">Reference proteome</keyword>
<evidence type="ECO:0000313" key="1">
    <source>
        <dbReference type="EMBL" id="QGW29628.1"/>
    </source>
</evidence>
<dbReference type="Proteomes" id="UP000426027">
    <property type="component" value="Chromosome"/>
</dbReference>
<accession>A0A6I6GPM9</accession>
<dbReference type="PANTHER" id="PTHR28055:SF1">
    <property type="entry name" value="ALTERED INHERITANCE OF MITOCHONDRIA PROTEIN 41, MITOCHONDRIAL"/>
    <property type="match status" value="1"/>
</dbReference>
<dbReference type="InterPro" id="IPR042184">
    <property type="entry name" value="YqeY/Aim41_N"/>
</dbReference>
<dbReference type="Pfam" id="PF09424">
    <property type="entry name" value="YqeY"/>
    <property type="match status" value="1"/>
</dbReference>
<dbReference type="InterPro" id="IPR003789">
    <property type="entry name" value="Asn/Gln_tRNA_amidoTrase-B-like"/>
</dbReference>
<dbReference type="PANTHER" id="PTHR28055">
    <property type="entry name" value="ALTERED INHERITANCE OF MITOCHONDRIA PROTEIN 41, MITOCHONDRIAL"/>
    <property type="match status" value="1"/>
</dbReference>
<dbReference type="SUPFAM" id="SSF89095">
    <property type="entry name" value="GatB/YqeY motif"/>
    <property type="match status" value="1"/>
</dbReference>
<dbReference type="AlphaFoldDB" id="A0A6I6GPM9"/>
<dbReference type="KEGG" id="fls:GLV81_17250"/>
<sequence length="151" mass="16288">MSLETQIMEQLKEAMKAKNEAKLRSLRAIKAAIILAKTSEGANGEISADDEMKLLQKLVKQRKDSLDIYNQQGRADLAVKEQEEIDVINLFLPKQMTEEELKTAIAAILAETGASSPADMGKVMGVATKQLAGKADGKAISAMVKSLLSGQ</sequence>
<dbReference type="RefSeq" id="WP_157480010.1">
    <property type="nucleotide sequence ID" value="NZ_CP046566.1"/>
</dbReference>
<protein>
    <submittedName>
        <fullName evidence="1">GatB/YqeY domain-containing protein</fullName>
    </submittedName>
</protein>
<proteinExistence type="predicted"/>
<dbReference type="GO" id="GO:0016884">
    <property type="term" value="F:carbon-nitrogen ligase activity, with glutamine as amido-N-donor"/>
    <property type="evidence" value="ECO:0007669"/>
    <property type="project" value="InterPro"/>
</dbReference>
<evidence type="ECO:0000313" key="2">
    <source>
        <dbReference type="Proteomes" id="UP000426027"/>
    </source>
</evidence>
<dbReference type="InterPro" id="IPR019004">
    <property type="entry name" value="YqeY/Aim41"/>
</dbReference>
<name>A0A6I6GPM9_9BACT</name>